<dbReference type="AlphaFoldDB" id="A0A063CK21"/>
<evidence type="ECO:0000313" key="7">
    <source>
        <dbReference type="Proteomes" id="UP000226257"/>
    </source>
</evidence>
<evidence type="ECO:0000313" key="2">
    <source>
        <dbReference type="EMBL" id="KXY43574.1"/>
    </source>
</evidence>
<dbReference type="Proteomes" id="UP000224203">
    <property type="component" value="Unassembled WGS sequence"/>
</dbReference>
<organism evidence="3 7">
    <name type="scientific">Bacillus cereus</name>
    <dbReference type="NCBI Taxonomy" id="1396"/>
    <lineage>
        <taxon>Bacteria</taxon>
        <taxon>Bacillati</taxon>
        <taxon>Bacillota</taxon>
        <taxon>Bacilli</taxon>
        <taxon>Bacillales</taxon>
        <taxon>Bacillaceae</taxon>
        <taxon>Bacillus</taxon>
        <taxon>Bacillus cereus group</taxon>
    </lineage>
</organism>
<name>A0A063CK21_BACCE</name>
<dbReference type="EMBL" id="LOMO01000046">
    <property type="protein sequence ID" value="KXY43574.1"/>
    <property type="molecule type" value="Genomic_DNA"/>
</dbReference>
<dbReference type="Proteomes" id="UP000226257">
    <property type="component" value="Unassembled WGS sequence"/>
</dbReference>
<keyword evidence="1" id="KW-0812">Transmembrane</keyword>
<keyword evidence="1" id="KW-0472">Membrane</keyword>
<comment type="caution">
    <text evidence="3">The sequence shown here is derived from an EMBL/GenBank/DDBJ whole genome shotgun (WGS) entry which is preliminary data.</text>
</comment>
<accession>A0A063CK21</accession>
<keyword evidence="1" id="KW-1133">Transmembrane helix</keyword>
<dbReference type="EMBL" id="NVDQ01000032">
    <property type="protein sequence ID" value="PFV03670.1"/>
    <property type="molecule type" value="Genomic_DNA"/>
</dbReference>
<reference evidence="6 7" key="2">
    <citation type="submission" date="2017-09" db="EMBL/GenBank/DDBJ databases">
        <title>Large-scale bioinformatics analysis of Bacillus genomes uncovers conserved roles of natural products in bacterial physiology.</title>
        <authorList>
            <consortium name="Agbiome Team Llc"/>
            <person name="Bleich R.M."/>
            <person name="Grubbs K.J."/>
            <person name="Santa Maria K.C."/>
            <person name="Allen S.E."/>
            <person name="Farag S."/>
            <person name="Shank E.A."/>
            <person name="Bowers A."/>
        </authorList>
    </citation>
    <scope>NUCLEOTIDE SEQUENCE [LARGE SCALE GENOMIC DNA]</scope>
    <source>
        <strain evidence="4 6">AFS041711</strain>
        <strain evidence="3 7">AFS060282</strain>
    </source>
</reference>
<feature type="transmembrane region" description="Helical" evidence="1">
    <location>
        <begin position="51"/>
        <end position="72"/>
    </location>
</feature>
<evidence type="ECO:0000313" key="3">
    <source>
        <dbReference type="EMBL" id="PFV03670.1"/>
    </source>
</evidence>
<protein>
    <submittedName>
        <fullName evidence="2">Accessory regulator AgrC</fullName>
    </submittedName>
</protein>
<evidence type="ECO:0000313" key="4">
    <source>
        <dbReference type="EMBL" id="PGS80785.1"/>
    </source>
</evidence>
<gene>
    <name evidence="2" type="ORF">AT268_03165</name>
    <name evidence="4" type="ORF">COC69_08405</name>
    <name evidence="3" type="ORF">COK98_23155</name>
</gene>
<proteinExistence type="predicted"/>
<sequence length="75" mass="8605">MIAVFCIIATFLSVLFAIMHRHKYPGYSILAVAIIPAVSFYVLGKYQYTEVFIGFAIFYCVFGYILTMKKILLNH</sequence>
<evidence type="ECO:0000256" key="1">
    <source>
        <dbReference type="SAM" id="Phobius"/>
    </source>
</evidence>
<evidence type="ECO:0000313" key="6">
    <source>
        <dbReference type="Proteomes" id="UP000224203"/>
    </source>
</evidence>
<dbReference type="GeneID" id="93006066"/>
<reference evidence="2 5" key="1">
    <citation type="submission" date="2015-12" db="EMBL/GenBank/DDBJ databases">
        <title>Bacillus cereus Group isolate.</title>
        <authorList>
            <person name="Kovac J."/>
        </authorList>
    </citation>
    <scope>NUCLEOTIDE SEQUENCE [LARGE SCALE GENOMIC DNA]</scope>
    <source>
        <strain evidence="2 5">FSL K6-0073</strain>
    </source>
</reference>
<dbReference type="KEGG" id="bcef:BcrFT9_04010"/>
<feature type="transmembrane region" description="Helical" evidence="1">
    <location>
        <begin position="27"/>
        <end position="44"/>
    </location>
</feature>
<evidence type="ECO:0000313" key="5">
    <source>
        <dbReference type="Proteomes" id="UP000075476"/>
    </source>
</evidence>
<dbReference type="RefSeq" id="WP_000562238.1">
    <property type="nucleotide sequence ID" value="NZ_CAKJVR010000008.1"/>
</dbReference>
<dbReference type="Proteomes" id="UP000075476">
    <property type="component" value="Unassembled WGS sequence"/>
</dbReference>
<dbReference type="EMBL" id="NULI01000042">
    <property type="protein sequence ID" value="PGS80785.1"/>
    <property type="molecule type" value="Genomic_DNA"/>
</dbReference>